<reference evidence="2" key="1">
    <citation type="submission" date="2023-04" db="EMBL/GenBank/DDBJ databases">
        <title>Ambrosiozyma monospora NBRC 1965.</title>
        <authorList>
            <person name="Ichikawa N."/>
            <person name="Sato H."/>
            <person name="Tonouchi N."/>
        </authorList>
    </citation>
    <scope>NUCLEOTIDE SEQUENCE</scope>
    <source>
        <strain evidence="2">NBRC 1965</strain>
    </source>
</reference>
<keyword evidence="3" id="KW-1185">Reference proteome</keyword>
<organism evidence="2 3">
    <name type="scientific">Ambrosiozyma monospora</name>
    <name type="common">Yeast</name>
    <name type="synonym">Endomycopsis monosporus</name>
    <dbReference type="NCBI Taxonomy" id="43982"/>
    <lineage>
        <taxon>Eukaryota</taxon>
        <taxon>Fungi</taxon>
        <taxon>Dikarya</taxon>
        <taxon>Ascomycota</taxon>
        <taxon>Saccharomycotina</taxon>
        <taxon>Pichiomycetes</taxon>
        <taxon>Pichiales</taxon>
        <taxon>Pichiaceae</taxon>
        <taxon>Ambrosiozyma</taxon>
    </lineage>
</organism>
<accession>A0A9W6Z551</accession>
<dbReference type="Proteomes" id="UP001165063">
    <property type="component" value="Unassembled WGS sequence"/>
</dbReference>
<feature type="region of interest" description="Disordered" evidence="1">
    <location>
        <begin position="101"/>
        <end position="160"/>
    </location>
</feature>
<feature type="compositionally biased region" description="Acidic residues" evidence="1">
    <location>
        <begin position="101"/>
        <end position="140"/>
    </location>
</feature>
<gene>
    <name evidence="2" type="ORF">Amon01_000757300</name>
</gene>
<dbReference type="EMBL" id="BSXU01005692">
    <property type="protein sequence ID" value="GMG55495.1"/>
    <property type="molecule type" value="Genomic_DNA"/>
</dbReference>
<proteinExistence type="predicted"/>
<dbReference type="AlphaFoldDB" id="A0A9W6Z551"/>
<evidence type="ECO:0000256" key="1">
    <source>
        <dbReference type="SAM" id="MobiDB-lite"/>
    </source>
</evidence>
<comment type="caution">
    <text evidence="2">The sequence shown here is derived from an EMBL/GenBank/DDBJ whole genome shotgun (WGS) entry which is preliminary data.</text>
</comment>
<sequence length="160" mass="16782">MKQLFEVMPNVQMGSAEEALKYFFDQTHKPFIDPAEVAERGSQTATQFDSNGPVAGSEKQDNLEKKENSGVPATTSVVAATATSAACAPVDNELASGIVDDELDAGTVSDELDAETVSDELDAETVSDELVTDTVEDDGISDSQDNLSPSSSSDDTPEAS</sequence>
<feature type="compositionally biased region" description="Basic and acidic residues" evidence="1">
    <location>
        <begin position="58"/>
        <end position="68"/>
    </location>
</feature>
<feature type="compositionally biased region" description="Polar residues" evidence="1">
    <location>
        <begin position="41"/>
        <end position="50"/>
    </location>
</feature>
<name>A0A9W6Z551_AMBMO</name>
<evidence type="ECO:0000313" key="3">
    <source>
        <dbReference type="Proteomes" id="UP001165063"/>
    </source>
</evidence>
<protein>
    <submittedName>
        <fullName evidence="2">Unnamed protein product</fullName>
    </submittedName>
</protein>
<feature type="compositionally biased region" description="Low complexity" evidence="1">
    <location>
        <begin position="141"/>
        <end position="154"/>
    </location>
</feature>
<feature type="region of interest" description="Disordered" evidence="1">
    <location>
        <begin position="38"/>
        <end position="72"/>
    </location>
</feature>
<evidence type="ECO:0000313" key="2">
    <source>
        <dbReference type="EMBL" id="GMG55495.1"/>
    </source>
</evidence>